<dbReference type="AlphaFoldDB" id="A0A5C5WJB3"/>
<dbReference type="RefSeq" id="WP_146511059.1">
    <property type="nucleotide sequence ID" value="NZ_SIHI01000014.1"/>
</dbReference>
<dbReference type="NCBIfam" id="TIGR03347">
    <property type="entry name" value="VI_chp_1"/>
    <property type="match status" value="1"/>
</dbReference>
<accession>A0A5C5WJB3</accession>
<dbReference type="InterPro" id="IPR010732">
    <property type="entry name" value="T6SS_TssG-like"/>
</dbReference>
<dbReference type="EMBL" id="SIHI01000014">
    <property type="protein sequence ID" value="TWT50073.1"/>
    <property type="molecule type" value="Genomic_DNA"/>
</dbReference>
<name>A0A5C5WJB3_9PLAN</name>
<gene>
    <name evidence="1" type="ORF">KOR42_36190</name>
</gene>
<keyword evidence="2" id="KW-1185">Reference proteome</keyword>
<reference evidence="1 2" key="1">
    <citation type="submission" date="2019-02" db="EMBL/GenBank/DDBJ databases">
        <title>Deep-cultivation of Planctomycetes and their phenomic and genomic characterization uncovers novel biology.</title>
        <authorList>
            <person name="Wiegand S."/>
            <person name="Jogler M."/>
            <person name="Boedeker C."/>
            <person name="Pinto D."/>
            <person name="Vollmers J."/>
            <person name="Rivas-Marin E."/>
            <person name="Kohn T."/>
            <person name="Peeters S.H."/>
            <person name="Heuer A."/>
            <person name="Rast P."/>
            <person name="Oberbeckmann S."/>
            <person name="Bunk B."/>
            <person name="Jeske O."/>
            <person name="Meyerdierks A."/>
            <person name="Storesund J.E."/>
            <person name="Kallscheuer N."/>
            <person name="Luecker S."/>
            <person name="Lage O.M."/>
            <person name="Pohl T."/>
            <person name="Merkel B.J."/>
            <person name="Hornburger P."/>
            <person name="Mueller R.-W."/>
            <person name="Bruemmer F."/>
            <person name="Labrenz M."/>
            <person name="Spormann A.M."/>
            <person name="Op Den Camp H."/>
            <person name="Overmann J."/>
            <person name="Amann R."/>
            <person name="Jetten M.S.M."/>
            <person name="Mascher T."/>
            <person name="Medema M.H."/>
            <person name="Devos D.P."/>
            <person name="Kaster A.-K."/>
            <person name="Ovreas L."/>
            <person name="Rohde M."/>
            <person name="Galperin M.Y."/>
            <person name="Jogler C."/>
        </authorList>
    </citation>
    <scope>NUCLEOTIDE SEQUENCE [LARGE SCALE GENOMIC DNA]</scope>
    <source>
        <strain evidence="1 2">KOR42</strain>
    </source>
</reference>
<dbReference type="OrthoDB" id="1523296at2"/>
<dbReference type="PANTHER" id="PTHR35564:SF4">
    <property type="entry name" value="CYTOPLASMIC PROTEIN"/>
    <property type="match status" value="1"/>
</dbReference>
<dbReference type="PANTHER" id="PTHR35564">
    <property type="match status" value="1"/>
</dbReference>
<comment type="caution">
    <text evidence="1">The sequence shown here is derived from an EMBL/GenBank/DDBJ whole genome shotgun (WGS) entry which is preliminary data.</text>
</comment>
<evidence type="ECO:0000313" key="2">
    <source>
        <dbReference type="Proteomes" id="UP000317243"/>
    </source>
</evidence>
<dbReference type="Proteomes" id="UP000317243">
    <property type="component" value="Unassembled WGS sequence"/>
</dbReference>
<evidence type="ECO:0000313" key="1">
    <source>
        <dbReference type="EMBL" id="TWT50073.1"/>
    </source>
</evidence>
<protein>
    <recommendedName>
        <fullName evidence="3">Type VI secretion protein, VC_A0111 family</fullName>
    </recommendedName>
</protein>
<dbReference type="Pfam" id="PF06996">
    <property type="entry name" value="T6SS_TssG"/>
    <property type="match status" value="1"/>
</dbReference>
<sequence>MEVDTEGRASTSDLIRVLTEKSADFDFFQAVRLLQSALMLEVDSRYRRSVGMDALFQNERIRFRSFQSLTFPSTEISRIRQLGDDEKPSAEVTATFMGLTGPNGVLPPHYTSLVIERSHAQHKDYGLRDLFDLFNHRALSFFFQASEKHRLPFVYERSQFIEHRENAITTSLRAVAGIAGPGLNDRSSFHDEVILYFGGLFADRCRSAAGLKQLLQAYFQIDVDVEQMCERWMYLPKECLSSFAAGDSMSGGNMQLGSNVVAGSRMREIQSLFRVVLRLFTWKQFLAFLPGSDGHQQLAELVHHYAGIDLDFELEFSIPAEEVCPMSLSRNDESKPMLGWTTWLGRPPEQTTVHDARFRYGYGGMPFSI</sequence>
<evidence type="ECO:0008006" key="3">
    <source>
        <dbReference type="Google" id="ProtNLM"/>
    </source>
</evidence>
<organism evidence="1 2">
    <name type="scientific">Thalassoglobus neptunius</name>
    <dbReference type="NCBI Taxonomy" id="1938619"/>
    <lineage>
        <taxon>Bacteria</taxon>
        <taxon>Pseudomonadati</taxon>
        <taxon>Planctomycetota</taxon>
        <taxon>Planctomycetia</taxon>
        <taxon>Planctomycetales</taxon>
        <taxon>Planctomycetaceae</taxon>
        <taxon>Thalassoglobus</taxon>
    </lineage>
</organism>
<proteinExistence type="predicted"/>